<dbReference type="SUPFAM" id="SSF51735">
    <property type="entry name" value="NAD(P)-binding Rossmann-fold domains"/>
    <property type="match status" value="1"/>
</dbReference>
<name>A0A916Z9S7_9BACL</name>
<reference evidence="2" key="2">
    <citation type="submission" date="2020-09" db="EMBL/GenBank/DDBJ databases">
        <authorList>
            <person name="Sun Q."/>
            <person name="Zhou Y."/>
        </authorList>
    </citation>
    <scope>NUCLEOTIDE SEQUENCE</scope>
    <source>
        <strain evidence="2">CGMCC 1.15178</strain>
    </source>
</reference>
<dbReference type="RefSeq" id="WP_188995468.1">
    <property type="nucleotide sequence ID" value="NZ_BMHP01000003.1"/>
</dbReference>
<dbReference type="SUPFAM" id="SSF55347">
    <property type="entry name" value="Glyceraldehyde-3-phosphate dehydrogenase-like, C-terminal domain"/>
    <property type="match status" value="1"/>
</dbReference>
<evidence type="ECO:0000313" key="3">
    <source>
        <dbReference type="Proteomes" id="UP000612456"/>
    </source>
</evidence>
<accession>A0A916Z9S7</accession>
<keyword evidence="3" id="KW-1185">Reference proteome</keyword>
<organism evidence="2 3">
    <name type="scientific">Paenibacillus nasutitermitis</name>
    <dbReference type="NCBI Taxonomy" id="1652958"/>
    <lineage>
        <taxon>Bacteria</taxon>
        <taxon>Bacillati</taxon>
        <taxon>Bacillota</taxon>
        <taxon>Bacilli</taxon>
        <taxon>Bacillales</taxon>
        <taxon>Paenibacillaceae</taxon>
        <taxon>Paenibacillus</taxon>
    </lineage>
</organism>
<dbReference type="InterPro" id="IPR000683">
    <property type="entry name" value="Gfo/Idh/MocA-like_OxRdtase_N"/>
</dbReference>
<dbReference type="InterPro" id="IPR052515">
    <property type="entry name" value="Gfo/Idh/MocA_Oxidoreductase"/>
</dbReference>
<evidence type="ECO:0000313" key="2">
    <source>
        <dbReference type="EMBL" id="GGD83386.1"/>
    </source>
</evidence>
<dbReference type="InterPro" id="IPR036291">
    <property type="entry name" value="NAD(P)-bd_dom_sf"/>
</dbReference>
<proteinExistence type="predicted"/>
<evidence type="ECO:0000259" key="1">
    <source>
        <dbReference type="Pfam" id="PF01408"/>
    </source>
</evidence>
<dbReference type="Gene3D" id="3.40.50.720">
    <property type="entry name" value="NAD(P)-binding Rossmann-like Domain"/>
    <property type="match status" value="1"/>
</dbReference>
<dbReference type="Gene3D" id="3.30.360.10">
    <property type="entry name" value="Dihydrodipicolinate Reductase, domain 2"/>
    <property type="match status" value="1"/>
</dbReference>
<protein>
    <submittedName>
        <fullName evidence="2">Oxidoreductase</fullName>
    </submittedName>
</protein>
<dbReference type="PANTHER" id="PTHR43249:SF1">
    <property type="entry name" value="D-GLUCOSIDE 3-DEHYDROGENASE"/>
    <property type="match status" value="1"/>
</dbReference>
<gene>
    <name evidence="2" type="ORF">GCM10010911_46940</name>
</gene>
<comment type="caution">
    <text evidence="2">The sequence shown here is derived from an EMBL/GenBank/DDBJ whole genome shotgun (WGS) entry which is preliminary data.</text>
</comment>
<dbReference type="Pfam" id="PF01408">
    <property type="entry name" value="GFO_IDH_MocA"/>
    <property type="match status" value="1"/>
</dbReference>
<reference evidence="2" key="1">
    <citation type="journal article" date="2014" name="Int. J. Syst. Evol. Microbiol.">
        <title>Complete genome sequence of Corynebacterium casei LMG S-19264T (=DSM 44701T), isolated from a smear-ripened cheese.</title>
        <authorList>
            <consortium name="US DOE Joint Genome Institute (JGI-PGF)"/>
            <person name="Walter F."/>
            <person name="Albersmeier A."/>
            <person name="Kalinowski J."/>
            <person name="Ruckert C."/>
        </authorList>
    </citation>
    <scope>NUCLEOTIDE SEQUENCE</scope>
    <source>
        <strain evidence="2">CGMCC 1.15178</strain>
    </source>
</reference>
<dbReference type="PANTHER" id="PTHR43249">
    <property type="entry name" value="UDP-N-ACETYL-2-AMINO-2-DEOXY-D-GLUCURONATE OXIDASE"/>
    <property type="match status" value="1"/>
</dbReference>
<dbReference type="GO" id="GO:0000166">
    <property type="term" value="F:nucleotide binding"/>
    <property type="evidence" value="ECO:0007669"/>
    <property type="project" value="InterPro"/>
</dbReference>
<feature type="domain" description="Gfo/Idh/MocA-like oxidoreductase N-terminal" evidence="1">
    <location>
        <begin position="5"/>
        <end position="121"/>
    </location>
</feature>
<dbReference type="EMBL" id="BMHP01000003">
    <property type="protein sequence ID" value="GGD83386.1"/>
    <property type="molecule type" value="Genomic_DNA"/>
</dbReference>
<sequence length="373" mass="41599">MGKKIKVAIVGLGFGAEFIPIYQNHPNAEMYAIVQRSAENLAKLGEHFDIPVRYGDFEEMLRDPQIDAVHINTPIPNHAAQSIAALNAGKHVACTVPMATSLEDCRRIVEAQQQSGKNYMMMETAVYTREYLYVKELRDSGKLGRIQFLRGAHQQEMAGWPGYWEGLPPMHYATHAVSPLLALAGKEAESVNCLGSGRIGEQLASRYGSPFAVESALFRLRDSELAMEVTRSLFETAREYVESFDIYGDKMSFEWQQLEREAPVLFAGEQAQRVEVPDYAHLLPEGIRPYTTQGVYDSDDNRHLSFTQGSGHGGSHPHMAHEFIMSIVEGRPAFPDVYTSANWTSAGICAHESAMNNGAQVRLPDYKQTSRPQ</sequence>
<dbReference type="Proteomes" id="UP000612456">
    <property type="component" value="Unassembled WGS sequence"/>
</dbReference>
<dbReference type="AlphaFoldDB" id="A0A916Z9S7"/>